<keyword evidence="1" id="KW-1133">Transmembrane helix</keyword>
<keyword evidence="1" id="KW-0472">Membrane</keyword>
<dbReference type="EMBL" id="CP042593">
    <property type="protein sequence ID" value="QED46396.1"/>
    <property type="molecule type" value="Genomic_DNA"/>
</dbReference>
<feature type="transmembrane region" description="Helical" evidence="1">
    <location>
        <begin position="15"/>
        <end position="33"/>
    </location>
</feature>
<evidence type="ECO:0000256" key="1">
    <source>
        <dbReference type="SAM" id="Phobius"/>
    </source>
</evidence>
<keyword evidence="1" id="KW-0812">Transmembrane</keyword>
<evidence type="ECO:0000313" key="3">
    <source>
        <dbReference type="Proteomes" id="UP000321555"/>
    </source>
</evidence>
<sequence length="203" mass="24102">MNFLKDSVLWIKENWILVSSISANLIIFIKWIYGNYQTNKIGRANLAGRRYKELYIPLCNLLRDVKTESFVAYKGEKSTLLKKLIKELCFLLIFKSNKKTIIKRWKDLRNPILVGPTYDFPWQTPDIEKINSIIVSKRLLLPSKLEEYWINVLAMNNERYEYSDEELDRAVAELIIFIREITKKTRDYLEKKYPAILAEDNTK</sequence>
<dbReference type="RefSeq" id="WP_057776280.1">
    <property type="nucleotide sequence ID" value="NZ_CP042593.1"/>
</dbReference>
<gene>
    <name evidence="2" type="ORF">FSZ17_03450</name>
</gene>
<name>A0A5B8Z4Z6_CYTDA</name>
<reference evidence="3" key="1">
    <citation type="submission" date="2019-08" db="EMBL/GenBank/DDBJ databases">
        <authorList>
            <person name="Zheng X."/>
        </authorList>
    </citation>
    <scope>NUCLEOTIDE SEQUENCE [LARGE SCALE GENOMIC DNA]</scope>
    <source>
        <strain evidence="3">FJAT-25496</strain>
    </source>
</reference>
<dbReference type="Proteomes" id="UP000321555">
    <property type="component" value="Chromosome"/>
</dbReference>
<accession>A0A5B8Z4Z6</accession>
<proteinExistence type="predicted"/>
<evidence type="ECO:0000313" key="2">
    <source>
        <dbReference type="EMBL" id="QED46396.1"/>
    </source>
</evidence>
<dbReference type="OrthoDB" id="3035066at2"/>
<keyword evidence="3" id="KW-1185">Reference proteome</keyword>
<dbReference type="AlphaFoldDB" id="A0A5B8Z4Z6"/>
<organism evidence="2 3">
    <name type="scientific">Cytobacillus dafuensis</name>
    <name type="common">Bacillus dafuensis</name>
    <dbReference type="NCBI Taxonomy" id="1742359"/>
    <lineage>
        <taxon>Bacteria</taxon>
        <taxon>Bacillati</taxon>
        <taxon>Bacillota</taxon>
        <taxon>Bacilli</taxon>
        <taxon>Bacillales</taxon>
        <taxon>Bacillaceae</taxon>
        <taxon>Cytobacillus</taxon>
    </lineage>
</organism>
<protein>
    <submittedName>
        <fullName evidence="2">Uncharacterized protein</fullName>
    </submittedName>
</protein>
<dbReference type="KEGG" id="bda:FSZ17_03450"/>